<organism evidence="1 2">
    <name type="scientific">Actinoplanes flavus</name>
    <dbReference type="NCBI Taxonomy" id="2820290"/>
    <lineage>
        <taxon>Bacteria</taxon>
        <taxon>Bacillati</taxon>
        <taxon>Actinomycetota</taxon>
        <taxon>Actinomycetes</taxon>
        <taxon>Micromonosporales</taxon>
        <taxon>Micromonosporaceae</taxon>
        <taxon>Actinoplanes</taxon>
    </lineage>
</organism>
<gene>
    <name evidence="1" type="ORF">J5X75_30660</name>
</gene>
<reference evidence="1 2" key="1">
    <citation type="submission" date="2021-03" db="EMBL/GenBank/DDBJ databases">
        <title>Actinoplanes flavus sp. nov., a novel actinomycete isolated from Coconut Palm rhizosphere soil.</title>
        <authorList>
            <person name="Luo X."/>
        </authorList>
    </citation>
    <scope>NUCLEOTIDE SEQUENCE [LARGE SCALE GENOMIC DNA]</scope>
    <source>
        <strain evidence="1 2">NEAU-H7</strain>
    </source>
</reference>
<comment type="caution">
    <text evidence="1">The sequence shown here is derived from an EMBL/GenBank/DDBJ whole genome shotgun (WGS) entry which is preliminary data.</text>
</comment>
<accession>A0ABS3UTJ3</accession>
<sequence>MFGGSGGGPHARWLLESIPGARAHRYTGGHVPGPEIFRQIYDWLRAPAG</sequence>
<keyword evidence="2" id="KW-1185">Reference proteome</keyword>
<proteinExistence type="predicted"/>
<dbReference type="EMBL" id="JAGFNS010000024">
    <property type="protein sequence ID" value="MBO3741877.1"/>
    <property type="molecule type" value="Genomic_DNA"/>
</dbReference>
<name>A0ABS3UTJ3_9ACTN</name>
<dbReference type="Proteomes" id="UP000679690">
    <property type="component" value="Unassembled WGS sequence"/>
</dbReference>
<protein>
    <recommendedName>
        <fullName evidence="3">Esterase</fullName>
    </recommendedName>
</protein>
<evidence type="ECO:0000313" key="2">
    <source>
        <dbReference type="Proteomes" id="UP000679690"/>
    </source>
</evidence>
<evidence type="ECO:0008006" key="3">
    <source>
        <dbReference type="Google" id="ProtNLM"/>
    </source>
</evidence>
<dbReference type="RefSeq" id="WP_208471026.1">
    <property type="nucleotide sequence ID" value="NZ_JAGFNS010000024.1"/>
</dbReference>
<evidence type="ECO:0000313" key="1">
    <source>
        <dbReference type="EMBL" id="MBO3741877.1"/>
    </source>
</evidence>